<proteinExistence type="inferred from homology"/>
<dbReference type="PANTHER" id="PTHR34471:SF1">
    <property type="entry name" value="ARGININE REPRESSOR"/>
    <property type="match status" value="1"/>
</dbReference>
<sequence length="150" mass="16805">MKSRRHELIKKIIGEEIIETQEALAEALRVRHMRVTQATISRDIKELFLIKVPAGGGRYRYAVSPQERVHFSEGRMKRLFKDNVTRCDFSENIVVVKTLPGAAATVAAALDASDWQEVIGTVAGDDSIFVLVKPMDAAEGLVMRIQELIR</sequence>
<dbReference type="STRING" id="679201.HMPREF9334_00194"/>
<dbReference type="GO" id="GO:0003700">
    <property type="term" value="F:DNA-binding transcription factor activity"/>
    <property type="evidence" value="ECO:0007669"/>
    <property type="project" value="UniProtKB-UniRule"/>
</dbReference>
<organism evidence="11 12">
    <name type="scientific">Selenomonas infelix ATCC 43532</name>
    <dbReference type="NCBI Taxonomy" id="679201"/>
    <lineage>
        <taxon>Bacteria</taxon>
        <taxon>Bacillati</taxon>
        <taxon>Bacillota</taxon>
        <taxon>Negativicutes</taxon>
        <taxon>Selenomonadales</taxon>
        <taxon>Selenomonadaceae</taxon>
        <taxon>Selenomonas</taxon>
    </lineage>
</organism>
<dbReference type="HAMAP" id="MF_00173">
    <property type="entry name" value="Arg_repressor"/>
    <property type="match status" value="1"/>
</dbReference>
<dbReference type="InterPro" id="IPR036390">
    <property type="entry name" value="WH_DNA-bd_sf"/>
</dbReference>
<dbReference type="SUPFAM" id="SSF46785">
    <property type="entry name" value="Winged helix' DNA-binding domain"/>
    <property type="match status" value="1"/>
</dbReference>
<feature type="domain" description="Arginine repressor C-terminal" evidence="10">
    <location>
        <begin position="80"/>
        <end position="146"/>
    </location>
</feature>
<dbReference type="OrthoDB" id="9807089at2"/>
<evidence type="ECO:0000259" key="9">
    <source>
        <dbReference type="Pfam" id="PF01316"/>
    </source>
</evidence>
<dbReference type="NCBIfam" id="TIGR01529">
    <property type="entry name" value="argR_whole"/>
    <property type="match status" value="1"/>
</dbReference>
<evidence type="ECO:0000313" key="11">
    <source>
        <dbReference type="EMBL" id="EHG22158.1"/>
    </source>
</evidence>
<dbReference type="GO" id="GO:0034618">
    <property type="term" value="F:arginine binding"/>
    <property type="evidence" value="ECO:0007669"/>
    <property type="project" value="InterPro"/>
</dbReference>
<dbReference type="GO" id="GO:1900079">
    <property type="term" value="P:regulation of arginine biosynthetic process"/>
    <property type="evidence" value="ECO:0007669"/>
    <property type="project" value="UniProtKB-UniRule"/>
</dbReference>
<reference evidence="11 12" key="1">
    <citation type="submission" date="2011-08" db="EMBL/GenBank/DDBJ databases">
        <title>The Genome Sequence of Selenomonas infelix ATCC 43532.</title>
        <authorList>
            <consortium name="The Broad Institute Genome Sequencing Platform"/>
            <person name="Earl A."/>
            <person name="Ward D."/>
            <person name="Feldgarden M."/>
            <person name="Gevers D."/>
            <person name="Izard J."/>
            <person name="Blanton J.M."/>
            <person name="Baranova O.V."/>
            <person name="Dewhirst F.E."/>
            <person name="Young S.K."/>
            <person name="Zeng Q."/>
            <person name="Gargeya S."/>
            <person name="Fitzgerald M."/>
            <person name="Haas B."/>
            <person name="Abouelleil A."/>
            <person name="Alvarado L."/>
            <person name="Arachchi H.M."/>
            <person name="Berlin A."/>
            <person name="Brown A."/>
            <person name="Chapman S.B."/>
            <person name="Chen Z."/>
            <person name="Dunbar C."/>
            <person name="Freedman E."/>
            <person name="Gearin G."/>
            <person name="Gellesch M."/>
            <person name="Goldberg J."/>
            <person name="Griggs A."/>
            <person name="Gujja S."/>
            <person name="Heiman D."/>
            <person name="Howarth C."/>
            <person name="Larson L."/>
            <person name="Lui A."/>
            <person name="MacDonald P.J.P."/>
            <person name="Montmayeur A."/>
            <person name="Murphy C."/>
            <person name="Neiman D."/>
            <person name="Pearson M."/>
            <person name="Priest M."/>
            <person name="Roberts A."/>
            <person name="Saif S."/>
            <person name="Shea T."/>
            <person name="Shenoy N."/>
            <person name="Sisk P."/>
            <person name="Stolte C."/>
            <person name="Sykes S."/>
            <person name="Wortman J."/>
            <person name="Nusbaum C."/>
            <person name="Birren B."/>
        </authorList>
    </citation>
    <scope>NUCLEOTIDE SEQUENCE [LARGE SCALE GENOMIC DNA]</scope>
    <source>
        <strain evidence="11 12">ATCC 43532</strain>
    </source>
</reference>
<keyword evidence="7" id="KW-0678">Repressor</keyword>
<evidence type="ECO:0000259" key="10">
    <source>
        <dbReference type="Pfam" id="PF02863"/>
    </source>
</evidence>
<comment type="pathway">
    <text evidence="7">Amino-acid biosynthesis; L-arginine biosynthesis [regulation].</text>
</comment>
<dbReference type="AlphaFoldDB" id="G5GLR3"/>
<dbReference type="GO" id="GO:0003677">
    <property type="term" value="F:DNA binding"/>
    <property type="evidence" value="ECO:0007669"/>
    <property type="project" value="UniProtKB-KW"/>
</dbReference>
<keyword evidence="7" id="KW-0055">Arginine biosynthesis</keyword>
<keyword evidence="12" id="KW-1185">Reference proteome</keyword>
<comment type="similarity">
    <text evidence="2 7">Belongs to the ArgR family.</text>
</comment>
<name>G5GLR3_9FIRM</name>
<evidence type="ECO:0000256" key="8">
    <source>
        <dbReference type="NCBIfam" id="TIGR01529"/>
    </source>
</evidence>
<dbReference type="GO" id="GO:0051259">
    <property type="term" value="P:protein complex oligomerization"/>
    <property type="evidence" value="ECO:0007669"/>
    <property type="project" value="InterPro"/>
</dbReference>
<protein>
    <recommendedName>
        <fullName evidence="7 8">Arginine repressor</fullName>
    </recommendedName>
</protein>
<dbReference type="GO" id="GO:0006526">
    <property type="term" value="P:L-arginine biosynthetic process"/>
    <property type="evidence" value="ECO:0007669"/>
    <property type="project" value="UniProtKB-UniPathway"/>
</dbReference>
<feature type="domain" description="Arginine repressor DNA-binding" evidence="9">
    <location>
        <begin position="2"/>
        <end position="67"/>
    </location>
</feature>
<dbReference type="InterPro" id="IPR001669">
    <property type="entry name" value="Arg_repress"/>
</dbReference>
<keyword evidence="7" id="KW-0028">Amino-acid biosynthesis</keyword>
<dbReference type="Pfam" id="PF02863">
    <property type="entry name" value="Arg_repressor_C"/>
    <property type="match status" value="1"/>
</dbReference>
<keyword evidence="6 7" id="KW-0804">Transcription</keyword>
<dbReference type="Pfam" id="PF01316">
    <property type="entry name" value="Arg_repressor"/>
    <property type="match status" value="1"/>
</dbReference>
<dbReference type="SUPFAM" id="SSF55252">
    <property type="entry name" value="C-terminal domain of arginine repressor"/>
    <property type="match status" value="1"/>
</dbReference>
<dbReference type="EMBL" id="ACZM01000003">
    <property type="protein sequence ID" value="EHG22158.1"/>
    <property type="molecule type" value="Genomic_DNA"/>
</dbReference>
<evidence type="ECO:0000313" key="12">
    <source>
        <dbReference type="Proteomes" id="UP000004129"/>
    </source>
</evidence>
<evidence type="ECO:0000256" key="3">
    <source>
        <dbReference type="ARBA" id="ARBA00022490"/>
    </source>
</evidence>
<comment type="function">
    <text evidence="7">Regulates arginine biosynthesis genes.</text>
</comment>
<evidence type="ECO:0000256" key="6">
    <source>
        <dbReference type="ARBA" id="ARBA00023163"/>
    </source>
</evidence>
<dbReference type="InterPro" id="IPR036251">
    <property type="entry name" value="Arg_repress_C_sf"/>
</dbReference>
<accession>G5GLR3</accession>
<dbReference type="PANTHER" id="PTHR34471">
    <property type="entry name" value="ARGININE REPRESSOR"/>
    <property type="match status" value="1"/>
</dbReference>
<dbReference type="PRINTS" id="PR01467">
    <property type="entry name" value="ARGREPRESSOR"/>
</dbReference>
<evidence type="ECO:0000256" key="4">
    <source>
        <dbReference type="ARBA" id="ARBA00023015"/>
    </source>
</evidence>
<keyword evidence="5 7" id="KW-0238">DNA-binding</keyword>
<dbReference type="GO" id="GO:0005737">
    <property type="term" value="C:cytoplasm"/>
    <property type="evidence" value="ECO:0007669"/>
    <property type="project" value="UniProtKB-SubCell"/>
</dbReference>
<comment type="subcellular location">
    <subcellularLocation>
        <location evidence="1 7">Cytoplasm</location>
    </subcellularLocation>
</comment>
<evidence type="ECO:0000256" key="7">
    <source>
        <dbReference type="HAMAP-Rule" id="MF_00173"/>
    </source>
</evidence>
<dbReference type="eggNOG" id="COG1438">
    <property type="taxonomic scope" value="Bacteria"/>
</dbReference>
<dbReference type="Gene3D" id="1.10.10.10">
    <property type="entry name" value="Winged helix-like DNA-binding domain superfamily/Winged helix DNA-binding domain"/>
    <property type="match status" value="1"/>
</dbReference>
<dbReference type="InterPro" id="IPR020900">
    <property type="entry name" value="Arg_repress_DNA-bd"/>
</dbReference>
<keyword evidence="3 7" id="KW-0963">Cytoplasm</keyword>
<evidence type="ECO:0000256" key="2">
    <source>
        <dbReference type="ARBA" id="ARBA00008316"/>
    </source>
</evidence>
<dbReference type="RefSeq" id="WP_006691645.1">
    <property type="nucleotide sequence ID" value="NZ_JH376797.1"/>
</dbReference>
<keyword evidence="4 7" id="KW-0805">Transcription regulation</keyword>
<gene>
    <name evidence="7" type="primary">argR</name>
    <name evidence="11" type="ORF">HMPREF9334_00194</name>
</gene>
<dbReference type="Gene3D" id="3.30.1360.40">
    <property type="match status" value="1"/>
</dbReference>
<dbReference type="InterPro" id="IPR036388">
    <property type="entry name" value="WH-like_DNA-bd_sf"/>
</dbReference>
<evidence type="ECO:0000256" key="1">
    <source>
        <dbReference type="ARBA" id="ARBA00004496"/>
    </source>
</evidence>
<dbReference type="UniPathway" id="UPA00068"/>
<evidence type="ECO:0000256" key="5">
    <source>
        <dbReference type="ARBA" id="ARBA00023125"/>
    </source>
</evidence>
<dbReference type="HOGENOM" id="CLU_097103_3_0_9"/>
<dbReference type="PATRIC" id="fig|679201.3.peg.196"/>
<dbReference type="Proteomes" id="UP000004129">
    <property type="component" value="Unassembled WGS sequence"/>
</dbReference>
<comment type="caution">
    <text evidence="11">The sequence shown here is derived from an EMBL/GenBank/DDBJ whole genome shotgun (WGS) entry which is preliminary data.</text>
</comment>
<dbReference type="InterPro" id="IPR020899">
    <property type="entry name" value="Arg_repress_C"/>
</dbReference>